<accession>A0A418XYZ8</accession>
<reference evidence="1 2" key="1">
    <citation type="submission" date="2018-09" db="EMBL/GenBank/DDBJ databases">
        <title>Alcanivorax profundi sp. nov., isolated from 1000 m-depth seawater of the Mariana Trench.</title>
        <authorList>
            <person name="Liu J."/>
        </authorList>
    </citation>
    <scope>NUCLEOTIDE SEQUENCE [LARGE SCALE GENOMIC DNA]</scope>
    <source>
        <strain evidence="1 2">MTEO17</strain>
    </source>
</reference>
<dbReference type="AlphaFoldDB" id="A0A418XYZ8"/>
<proteinExistence type="predicted"/>
<keyword evidence="2" id="KW-1185">Reference proteome</keyword>
<evidence type="ECO:0000313" key="1">
    <source>
        <dbReference type="EMBL" id="RJG18248.1"/>
    </source>
</evidence>
<protein>
    <submittedName>
        <fullName evidence="1">Uncharacterized protein</fullName>
    </submittedName>
</protein>
<name>A0A418XYZ8_9GAMM</name>
<comment type="caution">
    <text evidence="1">The sequence shown here is derived from an EMBL/GenBank/DDBJ whole genome shotgun (WGS) entry which is preliminary data.</text>
</comment>
<dbReference type="RefSeq" id="WP_119917769.1">
    <property type="nucleotide sequence ID" value="NZ_QYYA01000002.1"/>
</dbReference>
<dbReference type="OrthoDB" id="7830572at2"/>
<gene>
    <name evidence="1" type="ORF">D4A39_07170</name>
</gene>
<dbReference type="Proteomes" id="UP000283734">
    <property type="component" value="Unassembled WGS sequence"/>
</dbReference>
<dbReference type="EMBL" id="QYYA01000002">
    <property type="protein sequence ID" value="RJG18248.1"/>
    <property type="molecule type" value="Genomic_DNA"/>
</dbReference>
<sequence>MLPKHGKIDCVACYSPGEKEAFPHALWKMRNDPGAWGGTNPEWLVLGFSKGSTQADYYDNGSFDEVAFAGMRPRLERILKHLGALEAGESLDAAIANPAGNVAFGSLIRCSVARQDESGKYQCSGPLIKKSFKEIPQVISTCTNRFLKEMPGSVNTVVMLGNDSGYIKHCQALIRDLFPEAFEKINDVAAKADGRLWVHVAHPSGANGHFEGWMESQSEASRKRKLVEEALGLFLADSANEESEPHQEPETFMPKMAAPPVSIDDVPTLNSPGVTVMPEKSDEKRQLYSRVKRGKKAGALLVPHRYKDGCYIVSMTRFEEDQIRVGTIEEVIAYIRKGYKLRMSDPEHPAGPSLISPGSIEFGE</sequence>
<organism evidence="1 2">
    <name type="scientific">Alcanivorax profundi</name>
    <dbReference type="NCBI Taxonomy" id="2338368"/>
    <lineage>
        <taxon>Bacteria</taxon>
        <taxon>Pseudomonadati</taxon>
        <taxon>Pseudomonadota</taxon>
        <taxon>Gammaproteobacteria</taxon>
        <taxon>Oceanospirillales</taxon>
        <taxon>Alcanivoracaceae</taxon>
        <taxon>Alcanivorax</taxon>
    </lineage>
</organism>
<evidence type="ECO:0000313" key="2">
    <source>
        <dbReference type="Proteomes" id="UP000283734"/>
    </source>
</evidence>